<name>A0A1I8A0J2_9BILA</name>
<dbReference type="Proteomes" id="UP000095287">
    <property type="component" value="Unplaced"/>
</dbReference>
<proteinExistence type="predicted"/>
<evidence type="ECO:0000313" key="2">
    <source>
        <dbReference type="WBParaSite" id="L893_g31673.t1"/>
    </source>
</evidence>
<organism evidence="1 2">
    <name type="scientific">Steinernema glaseri</name>
    <dbReference type="NCBI Taxonomy" id="37863"/>
    <lineage>
        <taxon>Eukaryota</taxon>
        <taxon>Metazoa</taxon>
        <taxon>Ecdysozoa</taxon>
        <taxon>Nematoda</taxon>
        <taxon>Chromadorea</taxon>
        <taxon>Rhabditida</taxon>
        <taxon>Tylenchina</taxon>
        <taxon>Panagrolaimomorpha</taxon>
        <taxon>Strongyloidoidea</taxon>
        <taxon>Steinernematidae</taxon>
        <taxon>Steinernema</taxon>
    </lineage>
</organism>
<reference evidence="2" key="1">
    <citation type="submission" date="2016-11" db="UniProtKB">
        <authorList>
            <consortium name="WormBaseParasite"/>
        </authorList>
    </citation>
    <scope>IDENTIFICATION</scope>
</reference>
<dbReference type="WBParaSite" id="L893_g31673.t1">
    <property type="protein sequence ID" value="L893_g31673.t1"/>
    <property type="gene ID" value="L893_g31673"/>
</dbReference>
<dbReference type="AlphaFoldDB" id="A0A1I8A0J2"/>
<protein>
    <submittedName>
        <fullName evidence="2">Coiled-coil domain containing 167</fullName>
    </submittedName>
</protein>
<accession>A0A1I8A0J2</accession>
<sequence>MAESSALEGLKEEFRRWARQWKEKICEIEREIRGIEAAIQETHTRVTHLNSESSCVGPVGEPSCSGLDSERLSFIEHCLEREQRAQRRLVDRHRQLTLQKQEAFALMEHLFVYLHILAKELLS</sequence>
<evidence type="ECO:0000313" key="1">
    <source>
        <dbReference type="Proteomes" id="UP000095287"/>
    </source>
</evidence>
<keyword evidence="1" id="KW-1185">Reference proteome</keyword>